<proteinExistence type="predicted"/>
<evidence type="ECO:0000256" key="1">
    <source>
        <dbReference type="SAM" id="MobiDB-lite"/>
    </source>
</evidence>
<keyword evidence="3" id="KW-1185">Reference proteome</keyword>
<evidence type="ECO:0000313" key="3">
    <source>
        <dbReference type="Proteomes" id="UP000630887"/>
    </source>
</evidence>
<reference evidence="2 3" key="1">
    <citation type="submission" date="2021-01" db="EMBL/GenBank/DDBJ databases">
        <title>Whole genome shotgun sequence of Catellatospora coxensis NBRC 107359.</title>
        <authorList>
            <person name="Komaki H."/>
            <person name="Tamura T."/>
        </authorList>
    </citation>
    <scope>NUCLEOTIDE SEQUENCE [LARGE SCALE GENOMIC DNA]</scope>
    <source>
        <strain evidence="2 3">NBRC 107359</strain>
    </source>
</reference>
<dbReference type="Proteomes" id="UP000630887">
    <property type="component" value="Unassembled WGS sequence"/>
</dbReference>
<name>A0A8J3L0N8_9ACTN</name>
<evidence type="ECO:0000313" key="2">
    <source>
        <dbReference type="EMBL" id="GIG05590.1"/>
    </source>
</evidence>
<dbReference type="AlphaFoldDB" id="A0A8J3L0N8"/>
<gene>
    <name evidence="2" type="ORF">Cco03nite_22900</name>
</gene>
<sequence>MGIRAGHRVRPPGGTTQTCDLIKLFIQQSCDWLQRDPAHAGLSIHATSRNRQISPRELTQAKIRNFMNERS</sequence>
<dbReference type="EMBL" id="BONI01000016">
    <property type="protein sequence ID" value="GIG05590.1"/>
    <property type="molecule type" value="Genomic_DNA"/>
</dbReference>
<organism evidence="2 3">
    <name type="scientific">Catellatospora coxensis</name>
    <dbReference type="NCBI Taxonomy" id="310354"/>
    <lineage>
        <taxon>Bacteria</taxon>
        <taxon>Bacillati</taxon>
        <taxon>Actinomycetota</taxon>
        <taxon>Actinomycetes</taxon>
        <taxon>Micromonosporales</taxon>
        <taxon>Micromonosporaceae</taxon>
        <taxon>Catellatospora</taxon>
    </lineage>
</organism>
<feature type="region of interest" description="Disordered" evidence="1">
    <location>
        <begin position="43"/>
        <end position="71"/>
    </location>
</feature>
<protein>
    <submittedName>
        <fullName evidence="2">Uncharacterized protein</fullName>
    </submittedName>
</protein>
<comment type="caution">
    <text evidence="2">The sequence shown here is derived from an EMBL/GenBank/DDBJ whole genome shotgun (WGS) entry which is preliminary data.</text>
</comment>
<accession>A0A8J3L0N8</accession>